<accession>A0A4C1UIF6</accession>
<name>A0A4C1UIF6_EUMVA</name>
<organism evidence="1 2">
    <name type="scientific">Eumeta variegata</name>
    <name type="common">Bagworm moth</name>
    <name type="synonym">Eumeta japonica</name>
    <dbReference type="NCBI Taxonomy" id="151549"/>
    <lineage>
        <taxon>Eukaryota</taxon>
        <taxon>Metazoa</taxon>
        <taxon>Ecdysozoa</taxon>
        <taxon>Arthropoda</taxon>
        <taxon>Hexapoda</taxon>
        <taxon>Insecta</taxon>
        <taxon>Pterygota</taxon>
        <taxon>Neoptera</taxon>
        <taxon>Endopterygota</taxon>
        <taxon>Lepidoptera</taxon>
        <taxon>Glossata</taxon>
        <taxon>Ditrysia</taxon>
        <taxon>Tineoidea</taxon>
        <taxon>Psychidae</taxon>
        <taxon>Oiketicinae</taxon>
        <taxon>Eumeta</taxon>
    </lineage>
</organism>
<keyword evidence="2" id="KW-1185">Reference proteome</keyword>
<reference evidence="1 2" key="1">
    <citation type="journal article" date="2019" name="Commun. Biol.">
        <title>The bagworm genome reveals a unique fibroin gene that provides high tensile strength.</title>
        <authorList>
            <person name="Kono N."/>
            <person name="Nakamura H."/>
            <person name="Ohtoshi R."/>
            <person name="Tomita M."/>
            <person name="Numata K."/>
            <person name="Arakawa K."/>
        </authorList>
    </citation>
    <scope>NUCLEOTIDE SEQUENCE [LARGE SCALE GENOMIC DNA]</scope>
</reference>
<dbReference type="EMBL" id="BGZK01000174">
    <property type="protein sequence ID" value="GBP25940.1"/>
    <property type="molecule type" value="Genomic_DNA"/>
</dbReference>
<dbReference type="AlphaFoldDB" id="A0A4C1UIF6"/>
<evidence type="ECO:0000313" key="1">
    <source>
        <dbReference type="EMBL" id="GBP25940.1"/>
    </source>
</evidence>
<comment type="caution">
    <text evidence="1">The sequence shown here is derived from an EMBL/GenBank/DDBJ whole genome shotgun (WGS) entry which is preliminary data.</text>
</comment>
<protein>
    <submittedName>
        <fullName evidence="1">Uncharacterized protein</fullName>
    </submittedName>
</protein>
<dbReference type="Proteomes" id="UP000299102">
    <property type="component" value="Unassembled WGS sequence"/>
</dbReference>
<gene>
    <name evidence="1" type="ORF">EVAR_84498_1</name>
</gene>
<evidence type="ECO:0000313" key="2">
    <source>
        <dbReference type="Proteomes" id="UP000299102"/>
    </source>
</evidence>
<proteinExistence type="predicted"/>
<sequence>MEANQNKVRRGASNKKLSRASLRFNPLLAMSIIKDAIYNWFTKSKRGRVNLCDEFSDGHPSKAVNKKNISAVHLMIETDEHVTYYAICGGDVLGRLPVPVHRQFPV</sequence>